<dbReference type="Gene3D" id="3.20.20.80">
    <property type="entry name" value="Glycosidases"/>
    <property type="match status" value="1"/>
</dbReference>
<dbReference type="Gene3D" id="2.60.40.1180">
    <property type="entry name" value="Golgi alpha-mannosidase II"/>
    <property type="match status" value="1"/>
</dbReference>
<evidence type="ECO:0000256" key="9">
    <source>
        <dbReference type="ARBA" id="ARBA00023157"/>
    </source>
</evidence>
<evidence type="ECO:0000256" key="6">
    <source>
        <dbReference type="ARBA" id="ARBA00022729"/>
    </source>
</evidence>
<keyword evidence="9" id="KW-1015">Disulfide bond</keyword>
<keyword evidence="5" id="KW-0479">Metal-binding</keyword>
<evidence type="ECO:0000256" key="5">
    <source>
        <dbReference type="ARBA" id="ARBA00022723"/>
    </source>
</evidence>
<dbReference type="Proteomes" id="UP000256328">
    <property type="component" value="Unassembled WGS sequence"/>
</dbReference>
<dbReference type="SUPFAM" id="SSF51445">
    <property type="entry name" value="(Trans)glycosidases"/>
    <property type="match status" value="1"/>
</dbReference>
<proteinExistence type="inferred from homology"/>
<evidence type="ECO:0000313" key="16">
    <source>
        <dbReference type="Proteomes" id="UP000256328"/>
    </source>
</evidence>
<dbReference type="CDD" id="cd11319">
    <property type="entry name" value="AmyAc_euk_AmyA"/>
    <property type="match status" value="1"/>
</dbReference>
<dbReference type="PANTHER" id="PTHR10357:SF215">
    <property type="entry name" value="ALPHA-AMYLASE 1"/>
    <property type="match status" value="1"/>
</dbReference>
<keyword evidence="12" id="KW-0326">Glycosidase</keyword>
<dbReference type="FunFam" id="3.20.20.80:FF:000120">
    <property type="entry name" value="Alpha-amylase A"/>
    <property type="match status" value="1"/>
</dbReference>
<dbReference type="OrthoDB" id="204980at2759"/>
<comment type="similarity">
    <text evidence="3">Belongs to the glycosyl hydrolase 13 family.</text>
</comment>
<dbReference type="PANTHER" id="PTHR10357">
    <property type="entry name" value="ALPHA-AMYLASE FAMILY MEMBER"/>
    <property type="match status" value="1"/>
</dbReference>
<gene>
    <name evidence="15" type="ORF">BP5796_06691</name>
</gene>
<dbReference type="InterPro" id="IPR013780">
    <property type="entry name" value="Glyco_hydro_b"/>
</dbReference>
<sequence>MRDSCWCTPLTADLLLRRGAPYPVEGVSCISDLSQNCLLFCGNSSPHPIRANRTLVAYSRPRPSAHSTTKWELPISRSRSKSKASQVSPASLLRSPSFLRLASQKPYRPASQQLFLFVPCRPVSHHFVNDAKLRYSRGAPLVLDLRVAVPASYLQPLIMFASSTAPSMALVSAYCLTFAFLSSLFFTPTNAATEDEWRSRSIYQVITDRFARPDNSTSYACNVTAELYCGGTFGGIMNQLDYIQGMGFTAVWISPVVQNINQTTAYGQGYHGFWTQDITKINEHFGGADELKALSTELHRRDMYLMIDVVVNDMAYAGKGADVDYSTLVPFNKQEYFHPFCFITDYGNQTNAQDCWLGDDTVALPDLDTESTFVQDTWNTWITEMVANYSLDGLRIDAAKHVDKPFWPGFQKAAGVFTIGEVFDADATSACSWAVNALNSVLNYPNWYYIVSILGNSSNAMGGLEYEFGIVAQDCYDSTLLGTFSENHDVARFASVTDDLSRQKNALAFNFMSDGIPTVYYGAEQRFNGGNDPNNREALWLNPKGYDTTSPLYLEVKALNAARNAVGNYMKTTNYSGWSPYWAYKAQSIYVTDDVVVFRKGYVNSIVTALTNVGVGAANVGPYNVSDTNFSEGIEIIEVLNCTKQTAGYGGSFNITLTNGEPQVWVPGALLVNTTDVCTDLVKKVTDRIGNGGAVTSLSAPRPSLHLASLLLSVIMCITVALITS</sequence>
<keyword evidence="16" id="KW-1185">Reference proteome</keyword>
<dbReference type="InterPro" id="IPR017853">
    <property type="entry name" value="GH"/>
</dbReference>
<dbReference type="AlphaFoldDB" id="A0A3D8RPI2"/>
<keyword evidence="10" id="KW-0325">Glycoprotein</keyword>
<keyword evidence="11" id="KW-0119">Carbohydrate metabolism</keyword>
<dbReference type="SUPFAM" id="SSF51011">
    <property type="entry name" value="Glycosyl hydrolase domain"/>
    <property type="match status" value="1"/>
</dbReference>
<evidence type="ECO:0000256" key="7">
    <source>
        <dbReference type="ARBA" id="ARBA00022801"/>
    </source>
</evidence>
<comment type="catalytic activity">
    <reaction evidence="1">
        <text>Endohydrolysis of (1-&gt;4)-alpha-D-glucosidic linkages in polysaccharides containing three or more (1-&gt;4)-alpha-linked D-glucose units.</text>
        <dbReference type="EC" id="3.2.1.1"/>
    </reaction>
</comment>
<keyword evidence="7 15" id="KW-0378">Hydrolase</keyword>
<dbReference type="Pfam" id="PF00128">
    <property type="entry name" value="Alpha-amylase"/>
    <property type="match status" value="1"/>
</dbReference>
<keyword evidence="6" id="KW-0732">Signal</keyword>
<comment type="cofactor">
    <cofactor evidence="2">
        <name>Ca(2+)</name>
        <dbReference type="ChEBI" id="CHEBI:29108"/>
    </cofactor>
</comment>
<evidence type="ECO:0000256" key="8">
    <source>
        <dbReference type="ARBA" id="ARBA00022837"/>
    </source>
</evidence>
<evidence type="ECO:0000259" key="14">
    <source>
        <dbReference type="SMART" id="SM00642"/>
    </source>
</evidence>
<comment type="caution">
    <text evidence="15">The sequence shown here is derived from an EMBL/GenBank/DDBJ whole genome shotgun (WGS) entry which is preliminary data.</text>
</comment>
<evidence type="ECO:0000256" key="1">
    <source>
        <dbReference type="ARBA" id="ARBA00000548"/>
    </source>
</evidence>
<evidence type="ECO:0000256" key="13">
    <source>
        <dbReference type="SAM" id="MobiDB-lite"/>
    </source>
</evidence>
<dbReference type="GO" id="GO:0016052">
    <property type="term" value="P:carbohydrate catabolic process"/>
    <property type="evidence" value="ECO:0007669"/>
    <property type="project" value="InterPro"/>
</dbReference>
<organism evidence="15 16">
    <name type="scientific">Coleophoma crateriformis</name>
    <dbReference type="NCBI Taxonomy" id="565419"/>
    <lineage>
        <taxon>Eukaryota</taxon>
        <taxon>Fungi</taxon>
        <taxon>Dikarya</taxon>
        <taxon>Ascomycota</taxon>
        <taxon>Pezizomycotina</taxon>
        <taxon>Leotiomycetes</taxon>
        <taxon>Helotiales</taxon>
        <taxon>Dermateaceae</taxon>
        <taxon>Coleophoma</taxon>
    </lineage>
</organism>
<dbReference type="SMART" id="SM00642">
    <property type="entry name" value="Aamy"/>
    <property type="match status" value="1"/>
</dbReference>
<evidence type="ECO:0000256" key="12">
    <source>
        <dbReference type="ARBA" id="ARBA00023295"/>
    </source>
</evidence>
<dbReference type="GO" id="GO:0005509">
    <property type="term" value="F:calcium ion binding"/>
    <property type="evidence" value="ECO:0007669"/>
    <property type="project" value="InterPro"/>
</dbReference>
<reference evidence="15 16" key="1">
    <citation type="journal article" date="2018" name="IMA Fungus">
        <title>IMA Genome-F 9: Draft genome sequence of Annulohypoxylon stygium, Aspergillus mulundensis, Berkeleyomyces basicola (syn. Thielaviopsis basicola), Ceratocystis smalleyi, two Cercospora beticola strains, Coleophoma cylindrospora, Fusarium fracticaudum, Phialophora cf. hyalina, and Morchella septimelata.</title>
        <authorList>
            <person name="Wingfield B.D."/>
            <person name="Bills G.F."/>
            <person name="Dong Y."/>
            <person name="Huang W."/>
            <person name="Nel W.J."/>
            <person name="Swalarsk-Parry B.S."/>
            <person name="Vaghefi N."/>
            <person name="Wilken P.M."/>
            <person name="An Z."/>
            <person name="de Beer Z.W."/>
            <person name="De Vos L."/>
            <person name="Chen L."/>
            <person name="Duong T.A."/>
            <person name="Gao Y."/>
            <person name="Hammerbacher A."/>
            <person name="Kikkert J.R."/>
            <person name="Li Y."/>
            <person name="Li H."/>
            <person name="Li K."/>
            <person name="Li Q."/>
            <person name="Liu X."/>
            <person name="Ma X."/>
            <person name="Naidoo K."/>
            <person name="Pethybridge S.J."/>
            <person name="Sun J."/>
            <person name="Steenkamp E.T."/>
            <person name="van der Nest M.A."/>
            <person name="van Wyk S."/>
            <person name="Wingfield M.J."/>
            <person name="Xiong C."/>
            <person name="Yue Q."/>
            <person name="Zhang X."/>
        </authorList>
    </citation>
    <scope>NUCLEOTIDE SEQUENCE [LARGE SCALE GENOMIC DNA]</scope>
    <source>
        <strain evidence="15 16">BP5796</strain>
    </source>
</reference>
<accession>A0A3D8RPI2</accession>
<keyword evidence="8" id="KW-0106">Calcium</keyword>
<dbReference type="GO" id="GO:0004556">
    <property type="term" value="F:alpha-amylase activity"/>
    <property type="evidence" value="ECO:0007669"/>
    <property type="project" value="UniProtKB-EC"/>
</dbReference>
<dbReference type="Pfam" id="PF09260">
    <property type="entry name" value="A_amylase_dom_C"/>
    <property type="match status" value="1"/>
</dbReference>
<dbReference type="EMBL" id="PDLN01000009">
    <property type="protein sequence ID" value="RDW75870.1"/>
    <property type="molecule type" value="Genomic_DNA"/>
</dbReference>
<evidence type="ECO:0000256" key="2">
    <source>
        <dbReference type="ARBA" id="ARBA00001913"/>
    </source>
</evidence>
<evidence type="ECO:0000256" key="10">
    <source>
        <dbReference type="ARBA" id="ARBA00023180"/>
    </source>
</evidence>
<name>A0A3D8RPI2_9HELO</name>
<feature type="domain" description="Glycosyl hydrolase family 13 catalytic" evidence="14">
    <location>
        <begin position="204"/>
        <end position="563"/>
    </location>
</feature>
<evidence type="ECO:0000256" key="11">
    <source>
        <dbReference type="ARBA" id="ARBA00023277"/>
    </source>
</evidence>
<dbReference type="EC" id="3.2.1.1" evidence="4"/>
<evidence type="ECO:0000256" key="4">
    <source>
        <dbReference type="ARBA" id="ARBA00012595"/>
    </source>
</evidence>
<feature type="region of interest" description="Disordered" evidence="13">
    <location>
        <begin position="60"/>
        <end position="88"/>
    </location>
</feature>
<protein>
    <recommendedName>
        <fullName evidence="4">alpha-amylase</fullName>
        <ecNumber evidence="4">3.2.1.1</ecNumber>
    </recommendedName>
</protein>
<evidence type="ECO:0000313" key="15">
    <source>
        <dbReference type="EMBL" id="RDW75870.1"/>
    </source>
</evidence>
<evidence type="ECO:0000256" key="3">
    <source>
        <dbReference type="ARBA" id="ARBA00008061"/>
    </source>
</evidence>
<dbReference type="InterPro" id="IPR015340">
    <property type="entry name" value="A_amylase_C_dom"/>
</dbReference>
<dbReference type="InterPro" id="IPR006047">
    <property type="entry name" value="GH13_cat_dom"/>
</dbReference>